<feature type="compositionally biased region" description="Low complexity" evidence="1">
    <location>
        <begin position="418"/>
        <end position="437"/>
    </location>
</feature>
<sequence length="477" mass="53951">MGKLTMAFEQESAYTPPSVVSRRFLVVITYFVVLLSVTAAMTSAAAGAEQQPCEGQAFDLSVGALEAAPIVSKNLEGKAPTEATTISRRKIKCACSWTRKQKIGLGIGASIGMLLLAMFFYERGRRSKYAVRFIVILTLREKRHPGGTRRRRPDSYKTTYCCIYEWPADITNPDLLTVRDAGVKRSGQTSLQRNPHRRQCLPASAGTTMRTWRSRGPQGRGAKRKSKRVGDPSHRFLVKEQKRPEKTLPQWTTMSIRPSWPRDRESPYEVIDMPTPSLRTTSINHLPRTRRTSHSKRGSSMLLNFQICFDFLINCSFIICSDRQLSMFKIPSPKAPTREGRPLYKNLLEEYRVEAYHQQNQKASRQRFKSCAQGLEAEDSRCRLRFLSHVTTYRSRRPISLDDIRVDLPIEGDDDLEPPVTTSPTSPSLPRRTGTRTSPPPSRRESTVPPTSPPPSRRESAVTLPAVPPRPSRRKLP</sequence>
<feature type="region of interest" description="Disordered" evidence="1">
    <location>
        <begin position="208"/>
        <end position="233"/>
    </location>
</feature>
<proteinExistence type="predicted"/>
<organism evidence="3">
    <name type="scientific">Neospora caninum (strain Liverpool)</name>
    <dbReference type="NCBI Taxonomy" id="572307"/>
    <lineage>
        <taxon>Eukaryota</taxon>
        <taxon>Sar</taxon>
        <taxon>Alveolata</taxon>
        <taxon>Apicomplexa</taxon>
        <taxon>Conoidasida</taxon>
        <taxon>Coccidia</taxon>
        <taxon>Eucoccidiorida</taxon>
        <taxon>Eimeriorina</taxon>
        <taxon>Sarcocystidae</taxon>
        <taxon>Neospora</taxon>
    </lineage>
</organism>
<feature type="region of interest" description="Disordered" evidence="1">
    <location>
        <begin position="265"/>
        <end position="294"/>
    </location>
</feature>
<name>A0A0F7U906_NEOCL</name>
<reference evidence="3" key="1">
    <citation type="journal article" date="2015" name="PLoS ONE">
        <title>Comprehensive Evaluation of Toxoplasma gondii VEG and Neospora caninum LIV Genomes with Tachyzoite Stage Transcriptome and Proteome Defines Novel Transcript Features.</title>
        <authorList>
            <person name="Ramaprasad A."/>
            <person name="Mourier T."/>
            <person name="Naeem R."/>
            <person name="Malas T.B."/>
            <person name="Moussa E."/>
            <person name="Panigrahi A."/>
            <person name="Vermont S.J."/>
            <person name="Otto T.D."/>
            <person name="Wastling J."/>
            <person name="Pain A."/>
        </authorList>
    </citation>
    <scope>NUCLEOTIDE SEQUENCE</scope>
    <source>
        <strain evidence="3">Liverpool</strain>
    </source>
</reference>
<evidence type="ECO:0000256" key="1">
    <source>
        <dbReference type="SAM" id="MobiDB-lite"/>
    </source>
</evidence>
<keyword evidence="2" id="KW-0812">Transmembrane</keyword>
<feature type="transmembrane region" description="Helical" evidence="2">
    <location>
        <begin position="103"/>
        <end position="121"/>
    </location>
</feature>
<gene>
    <name evidence="3" type="ORF">BN1204_021365</name>
</gene>
<feature type="region of interest" description="Disordered" evidence="1">
    <location>
        <begin position="410"/>
        <end position="477"/>
    </location>
</feature>
<evidence type="ECO:0000256" key="2">
    <source>
        <dbReference type="SAM" id="Phobius"/>
    </source>
</evidence>
<keyword evidence="2" id="KW-0472">Membrane</keyword>
<dbReference type="AlphaFoldDB" id="A0A0F7U906"/>
<protein>
    <recommendedName>
        <fullName evidence="4">Transmembrane protein</fullName>
    </recommendedName>
</protein>
<accession>A0A0F7U906</accession>
<evidence type="ECO:0000313" key="3">
    <source>
        <dbReference type="EMBL" id="CEL66318.1"/>
    </source>
</evidence>
<feature type="transmembrane region" description="Helical" evidence="2">
    <location>
        <begin position="24"/>
        <end position="46"/>
    </location>
</feature>
<dbReference type="EMBL" id="LN714481">
    <property type="protein sequence ID" value="CEL66318.1"/>
    <property type="molecule type" value="Genomic_DNA"/>
</dbReference>
<evidence type="ECO:0008006" key="4">
    <source>
        <dbReference type="Google" id="ProtNLM"/>
    </source>
</evidence>
<keyword evidence="2" id="KW-1133">Transmembrane helix</keyword>